<dbReference type="Pfam" id="PF01833">
    <property type="entry name" value="TIG"/>
    <property type="match status" value="4"/>
</dbReference>
<gene>
    <name evidence="7" type="ORF">K0O23_16470</name>
</gene>
<dbReference type="InterPro" id="IPR011044">
    <property type="entry name" value="Quino_amine_DH_bsu"/>
</dbReference>
<evidence type="ECO:0000313" key="7">
    <source>
        <dbReference type="EMBL" id="MBW7468673.1"/>
    </source>
</evidence>
<dbReference type="InterPro" id="IPR001258">
    <property type="entry name" value="NHL_repeat"/>
</dbReference>
<dbReference type="CDD" id="cd00603">
    <property type="entry name" value="IPT_PCSR"/>
    <property type="match status" value="1"/>
</dbReference>
<proteinExistence type="predicted"/>
<dbReference type="InterPro" id="IPR013783">
    <property type="entry name" value="Ig-like_fold"/>
</dbReference>
<keyword evidence="8" id="KW-1185">Reference proteome</keyword>
<dbReference type="PANTHER" id="PTHR46769:SF2">
    <property type="entry name" value="FIBROCYSTIN-L ISOFORM 2 PRECURSOR-RELATED"/>
    <property type="match status" value="1"/>
</dbReference>
<feature type="domain" description="IPT/TIG" evidence="4">
    <location>
        <begin position="831"/>
        <end position="909"/>
    </location>
</feature>
<feature type="domain" description="IPT/TIG" evidence="4">
    <location>
        <begin position="996"/>
        <end position="1070"/>
    </location>
</feature>
<evidence type="ECO:0000313" key="8">
    <source>
        <dbReference type="Proteomes" id="UP000813018"/>
    </source>
</evidence>
<feature type="domain" description="IPT/TIG" evidence="4">
    <location>
        <begin position="914"/>
        <end position="983"/>
    </location>
</feature>
<dbReference type="Pfam" id="PF24595">
    <property type="entry name" value="DUF7619"/>
    <property type="match status" value="1"/>
</dbReference>
<sequence>MQYDSNGNLITKFAGHGSHESGLLGDGIDLKLDKKGNLYAADPHSTAGSIKKYSADGFFLQKYGRQYNFTNPVYDKYNNLYFYDGEKRNIHKYDATGGLVLKFNANVIIGTQYSVAGMIAVDLKGYIYLYEAGDNRQRIIKFSRQGVYIKAFDLELPKPGNEIVYSKSFSIDKNGIMHIADGHGGVIHKVSADGSYLGAFGKKGLGSGEFSYPQSVAFDGIGFMYVLDYNGNRIQKFSPSGKLMMEYGDKSSNTPSNFSNLAVDENGNAILSYYSNYGSHIKMYNQDGTLTKQIELINYGVAVTNNGKTFAAKLLDRTVAIYSLQNEVPDSYISGFIYEDKNRDCLKNEDENGLSGVIVAAEPGPYYGISDNNGFYHIRVPKGTYTVNQVPDNSNGRFIEQSCFPNQTVTLQEDGASVSGPNIGNKVTLSPHLSVSVSSTRRRRCFDSTTRLTYTNSGFAPANNAKVYFELPKEVELLSADKPYTRLPNGTYVFDAGTINPGKTSVITIQDKVVCGDESIRGLTVCTKAWITPGNQSPTAPPAAVATVTGKCDFDKGMVRFVIRNTGQADMDARKVFRLYLDGQLSTVEEYKLAAGDSLVLWIPNGGKTARLEAEQPAGNGDNTLANATVEACHKTSAPVPYSTGFVNAMQTDDEEAEVAEECLPIIDSYDPNDKLVSPIGLTEENYTPTGAALKYKIRFQNTGTDVAYRVVVVDTLSGHLDLSTLQLGSTSHSARFEVSGKGKPVLTWTFDNIMLPDSTTNEPGSHGYIQFSIKPKVDLAEKTAVENFADIFFDFNSPIRTNITTNRIYDMPPVMVDAVKLTAEEIIATPGINSFAPAAGKYGSEVILSGSKFSTTAAANKVYFNGVQSTVISATETELKVLVPNSSATGNIKVVTPDGTATASETFEVYQPPVFSSFSPAEGIFGSTVTLQGKQLDQSLIQSIKLGSYNCEIISNNGTTLLVKVPAQAVTGKFEIVTKGGKTVSSSAFIVWHQPAINSLSKHTDKVGATISINGENFAAAKERNKVMFGQVQAQVLSATTTQLTVKVPAGPASGYLTVETPGGKATSATYFDVIPSPVFVSMSPAKGNVGTTIEITGTYFGTLGVQDEITFNGVTAQVLEATATSYNVKVPRGATTGKVKITGVGGEAFSTSDFVIEVFTPARAIEVYPNPTTGNFTISFLHADFDLQDVQIYTTTGRLIHTAALPKPRPEKLDVNIAAAKPGMYLLQIKTDKGIVTKKLSVL</sequence>
<evidence type="ECO:0000259" key="6">
    <source>
        <dbReference type="Pfam" id="PF24595"/>
    </source>
</evidence>
<evidence type="ECO:0000256" key="2">
    <source>
        <dbReference type="ARBA" id="ARBA00022737"/>
    </source>
</evidence>
<evidence type="ECO:0000259" key="5">
    <source>
        <dbReference type="Pfam" id="PF18962"/>
    </source>
</evidence>
<dbReference type="SUPFAM" id="SSF101898">
    <property type="entry name" value="NHL repeat"/>
    <property type="match status" value="1"/>
</dbReference>
<feature type="domain" description="IPT/TIG" evidence="4">
    <location>
        <begin position="1079"/>
        <end position="1148"/>
    </location>
</feature>
<dbReference type="SUPFAM" id="SSF81296">
    <property type="entry name" value="E set domains"/>
    <property type="match status" value="4"/>
</dbReference>
<keyword evidence="1" id="KW-0732">Signal</keyword>
<dbReference type="CDD" id="cd05819">
    <property type="entry name" value="NHL"/>
    <property type="match status" value="1"/>
</dbReference>
<protein>
    <submittedName>
        <fullName evidence="7">IPT/TIG domain-containing protein</fullName>
    </submittedName>
</protein>
<dbReference type="InterPro" id="IPR011042">
    <property type="entry name" value="6-blade_b-propeller_TolB-like"/>
</dbReference>
<keyword evidence="2" id="KW-0677">Repeat</keyword>
<feature type="domain" description="Secretion system C-terminal sorting" evidence="5">
    <location>
        <begin position="1169"/>
        <end position="1244"/>
    </location>
</feature>
<dbReference type="Gene3D" id="2.60.40.10">
    <property type="entry name" value="Immunoglobulins"/>
    <property type="match status" value="4"/>
</dbReference>
<name>A0ABS7CY03_9BACT</name>
<dbReference type="Proteomes" id="UP000813018">
    <property type="component" value="Unassembled WGS sequence"/>
</dbReference>
<dbReference type="Gene3D" id="2.120.10.30">
    <property type="entry name" value="TolB, C-terminal domain"/>
    <property type="match status" value="2"/>
</dbReference>
<evidence type="ECO:0000256" key="1">
    <source>
        <dbReference type="ARBA" id="ARBA00022729"/>
    </source>
</evidence>
<dbReference type="Pfam" id="PF18962">
    <property type="entry name" value="Por_Secre_tail"/>
    <property type="match status" value="1"/>
</dbReference>
<comment type="caution">
    <text evidence="7">The sequence shown here is derived from an EMBL/GenBank/DDBJ whole genome shotgun (WGS) entry which is preliminary data.</text>
</comment>
<dbReference type="InterPro" id="IPR014756">
    <property type="entry name" value="Ig_E-set"/>
</dbReference>
<dbReference type="NCBIfam" id="TIGR04183">
    <property type="entry name" value="Por_Secre_tail"/>
    <property type="match status" value="1"/>
</dbReference>
<dbReference type="InterPro" id="IPR052387">
    <property type="entry name" value="Fibrocystin"/>
</dbReference>
<evidence type="ECO:0000256" key="3">
    <source>
        <dbReference type="PROSITE-ProRule" id="PRU00504"/>
    </source>
</evidence>
<dbReference type="PANTHER" id="PTHR46769">
    <property type="entry name" value="POLYCYSTIC KIDNEY AND HEPATIC DISEASE 1 (AUTOSOMAL RECESSIVE)-LIKE 1"/>
    <property type="match status" value="1"/>
</dbReference>
<reference evidence="7 8" key="1">
    <citation type="journal article" date="2016" name="Int. J. Syst. Evol. Microbiol.">
        <title>Pontibacter aydingkolensis sp. nov., isolated from soil of a salt lake.</title>
        <authorList>
            <person name="Osman G."/>
            <person name="Zhang T."/>
            <person name="Lou K."/>
            <person name="Gao Y."/>
            <person name="Chang W."/>
            <person name="Lin Q."/>
            <person name="Yang H.M."/>
            <person name="Huo X.D."/>
            <person name="Wang N."/>
        </authorList>
    </citation>
    <scope>NUCLEOTIDE SEQUENCE [LARGE SCALE GENOMIC DNA]</scope>
    <source>
        <strain evidence="7 8">KACC 19255</strain>
    </source>
</reference>
<organism evidence="7 8">
    <name type="scientific">Pontibacter aydingkolensis</name>
    <dbReference type="NCBI Taxonomy" id="1911536"/>
    <lineage>
        <taxon>Bacteria</taxon>
        <taxon>Pseudomonadati</taxon>
        <taxon>Bacteroidota</taxon>
        <taxon>Cytophagia</taxon>
        <taxon>Cytophagales</taxon>
        <taxon>Hymenobacteraceae</taxon>
        <taxon>Pontibacter</taxon>
    </lineage>
</organism>
<feature type="domain" description="DUF7619" evidence="6">
    <location>
        <begin position="671"/>
        <end position="807"/>
    </location>
</feature>
<dbReference type="InterPro" id="IPR055353">
    <property type="entry name" value="DUF7619"/>
</dbReference>
<dbReference type="PROSITE" id="PS51125">
    <property type="entry name" value="NHL"/>
    <property type="match status" value="1"/>
</dbReference>
<accession>A0ABS7CY03</accession>
<feature type="repeat" description="NHL" evidence="3">
    <location>
        <begin position="200"/>
        <end position="240"/>
    </location>
</feature>
<dbReference type="EMBL" id="JAHYXK010000017">
    <property type="protein sequence ID" value="MBW7468673.1"/>
    <property type="molecule type" value="Genomic_DNA"/>
</dbReference>
<dbReference type="SUPFAM" id="SSF50969">
    <property type="entry name" value="YVTN repeat-like/Quinoprotein amine dehydrogenase"/>
    <property type="match status" value="1"/>
</dbReference>
<dbReference type="InterPro" id="IPR002909">
    <property type="entry name" value="IPT_dom"/>
</dbReference>
<dbReference type="InterPro" id="IPR026444">
    <property type="entry name" value="Secre_tail"/>
</dbReference>
<evidence type="ECO:0000259" key="4">
    <source>
        <dbReference type="Pfam" id="PF01833"/>
    </source>
</evidence>